<dbReference type="Pfam" id="PF00578">
    <property type="entry name" value="AhpC-TSA"/>
    <property type="match status" value="1"/>
</dbReference>
<evidence type="ECO:0000259" key="7">
    <source>
        <dbReference type="PROSITE" id="PS51352"/>
    </source>
</evidence>
<dbReference type="PANTHER" id="PTHR42852:SF6">
    <property type="entry name" value="THIOL:DISULFIDE INTERCHANGE PROTEIN DSBE"/>
    <property type="match status" value="1"/>
</dbReference>
<dbReference type="SUPFAM" id="SSF52833">
    <property type="entry name" value="Thioredoxin-like"/>
    <property type="match status" value="1"/>
</dbReference>
<evidence type="ECO:0000256" key="3">
    <source>
        <dbReference type="ARBA" id="ARBA00022968"/>
    </source>
</evidence>
<dbReference type="GO" id="GO:0016209">
    <property type="term" value="F:antioxidant activity"/>
    <property type="evidence" value="ECO:0007669"/>
    <property type="project" value="InterPro"/>
</dbReference>
<dbReference type="Proteomes" id="UP000682713">
    <property type="component" value="Unassembled WGS sequence"/>
</dbReference>
<proteinExistence type="predicted"/>
<dbReference type="GO" id="GO:0017004">
    <property type="term" value="P:cytochrome complex assembly"/>
    <property type="evidence" value="ECO:0007669"/>
    <property type="project" value="UniProtKB-KW"/>
</dbReference>
<dbReference type="PROSITE" id="PS51352">
    <property type="entry name" value="THIOREDOXIN_2"/>
    <property type="match status" value="1"/>
</dbReference>
<evidence type="ECO:0000256" key="5">
    <source>
        <dbReference type="ARBA" id="ARBA00023284"/>
    </source>
</evidence>
<accession>A0A942TK31</accession>
<feature type="transmembrane region" description="Helical" evidence="6">
    <location>
        <begin position="9"/>
        <end position="28"/>
    </location>
</feature>
<comment type="caution">
    <text evidence="8">The sequence shown here is derived from an EMBL/GenBank/DDBJ whole genome shotgun (WGS) entry which is preliminary data.</text>
</comment>
<evidence type="ECO:0000256" key="4">
    <source>
        <dbReference type="ARBA" id="ARBA00023157"/>
    </source>
</evidence>
<keyword evidence="5" id="KW-0676">Redox-active center</keyword>
<dbReference type="RefSeq" id="WP_213110220.1">
    <property type="nucleotide sequence ID" value="NZ_JAGYPJ010000001.1"/>
</dbReference>
<evidence type="ECO:0000256" key="2">
    <source>
        <dbReference type="ARBA" id="ARBA00022748"/>
    </source>
</evidence>
<dbReference type="PANTHER" id="PTHR42852">
    <property type="entry name" value="THIOL:DISULFIDE INTERCHANGE PROTEIN DSBE"/>
    <property type="match status" value="1"/>
</dbReference>
<dbReference type="InterPro" id="IPR050553">
    <property type="entry name" value="Thioredoxin_ResA/DsbE_sf"/>
</dbReference>
<keyword evidence="4" id="KW-1015">Disulfide bond</keyword>
<keyword evidence="2" id="KW-0201">Cytochrome c-type biogenesis</keyword>
<evidence type="ECO:0000256" key="1">
    <source>
        <dbReference type="ARBA" id="ARBA00004196"/>
    </source>
</evidence>
<gene>
    <name evidence="8" type="primary">resA</name>
    <name evidence="8" type="ORF">KHA93_07750</name>
</gene>
<sequence length="177" mass="20425">MSEKKKRRHLLRTIILTILTAAVVYTLYANFTKDKHEKIAVGDQAPDFVLMDMEGNKHKLSDYKGKGVFLNFWATWCKPCEREMPYMDNQYQAFQKQGVEILAVNVGQPEFSIKKFVEKYDLTFPILKDSNKDVMGVYDIYNLPATILINPEGKIVEIIEGELPEEKIIAMMESIKP</sequence>
<evidence type="ECO:0000313" key="9">
    <source>
        <dbReference type="Proteomes" id="UP000682713"/>
    </source>
</evidence>
<reference evidence="8 9" key="1">
    <citation type="submission" date="2021-05" db="EMBL/GenBank/DDBJ databases">
        <title>Novel Bacillus species.</title>
        <authorList>
            <person name="Liu G."/>
        </authorList>
    </citation>
    <scope>NUCLEOTIDE SEQUENCE [LARGE SCALE GENOMIC DNA]</scope>
    <source>
        <strain evidence="8 9">FJAT-49732</strain>
    </source>
</reference>
<dbReference type="Gene3D" id="3.40.30.10">
    <property type="entry name" value="Glutaredoxin"/>
    <property type="match status" value="1"/>
</dbReference>
<dbReference type="AlphaFoldDB" id="A0A942TK31"/>
<dbReference type="GO" id="GO:0016491">
    <property type="term" value="F:oxidoreductase activity"/>
    <property type="evidence" value="ECO:0007669"/>
    <property type="project" value="InterPro"/>
</dbReference>
<dbReference type="InterPro" id="IPR013766">
    <property type="entry name" value="Thioredoxin_domain"/>
</dbReference>
<keyword evidence="6" id="KW-1133">Transmembrane helix</keyword>
<dbReference type="NCBIfam" id="NF002854">
    <property type="entry name" value="PRK03147.1"/>
    <property type="match status" value="1"/>
</dbReference>
<keyword evidence="6" id="KW-0472">Membrane</keyword>
<dbReference type="EMBL" id="JAGYPJ010000001">
    <property type="protein sequence ID" value="MBS4199545.1"/>
    <property type="molecule type" value="Genomic_DNA"/>
</dbReference>
<dbReference type="CDD" id="cd02966">
    <property type="entry name" value="TlpA_like_family"/>
    <property type="match status" value="1"/>
</dbReference>
<dbReference type="InterPro" id="IPR000866">
    <property type="entry name" value="AhpC/TSA"/>
</dbReference>
<protein>
    <submittedName>
        <fullName evidence="8">Thiol-disulfide oxidoreductase ResA</fullName>
    </submittedName>
</protein>
<keyword evidence="6" id="KW-0812">Transmembrane</keyword>
<organism evidence="8 9">
    <name type="scientific">Lederbergia citrisecunda</name>
    <dbReference type="NCBI Taxonomy" id="2833583"/>
    <lineage>
        <taxon>Bacteria</taxon>
        <taxon>Bacillati</taxon>
        <taxon>Bacillota</taxon>
        <taxon>Bacilli</taxon>
        <taxon>Bacillales</taxon>
        <taxon>Bacillaceae</taxon>
        <taxon>Lederbergia</taxon>
    </lineage>
</organism>
<evidence type="ECO:0000256" key="6">
    <source>
        <dbReference type="SAM" id="Phobius"/>
    </source>
</evidence>
<dbReference type="InterPro" id="IPR036249">
    <property type="entry name" value="Thioredoxin-like_sf"/>
</dbReference>
<keyword evidence="3" id="KW-0735">Signal-anchor</keyword>
<feature type="domain" description="Thioredoxin" evidence="7">
    <location>
        <begin position="39"/>
        <end position="177"/>
    </location>
</feature>
<comment type="subcellular location">
    <subcellularLocation>
        <location evidence="1">Cell envelope</location>
    </subcellularLocation>
</comment>
<name>A0A942TK31_9BACI</name>
<evidence type="ECO:0000313" key="8">
    <source>
        <dbReference type="EMBL" id="MBS4199545.1"/>
    </source>
</evidence>
<keyword evidence="9" id="KW-1185">Reference proteome</keyword>
<dbReference type="GO" id="GO:0030313">
    <property type="term" value="C:cell envelope"/>
    <property type="evidence" value="ECO:0007669"/>
    <property type="project" value="UniProtKB-SubCell"/>
</dbReference>